<sequence>MMAFDFYNSPFTLILRNFKIQERNTLSMDIYRISSIGRPLDPGYPTNRLMIRISAIVLVAASLFHLSLNNTISISIIYGITAGISVFLVWAISREIDPDHEIAAFVPVILSFIPVILFGIHPVLPLLWLLLLLRIVDRSTGLKAGIFDTIAVFLLSVFLTYQMTWMFGILAATAFFIDSRASSPNKVHLIASILMLAASIFSISIVNNTAIADISLMETTALLSMAILFIPSILDSRKLKSKGDMTGESLDTLRVKMGKILFLITAILFLLIDIEYAHLWPLLWCVAAGIGLYRILIGDRPVEL</sequence>
<organism evidence="2 3">
    <name type="scientific">Methanococcoides vulcani</name>
    <dbReference type="NCBI Taxonomy" id="1353158"/>
    <lineage>
        <taxon>Archaea</taxon>
        <taxon>Methanobacteriati</taxon>
        <taxon>Methanobacteriota</taxon>
        <taxon>Stenosarchaea group</taxon>
        <taxon>Methanomicrobia</taxon>
        <taxon>Methanosarcinales</taxon>
        <taxon>Methanosarcinaceae</taxon>
        <taxon>Methanococcoides</taxon>
    </lineage>
</organism>
<reference evidence="3" key="1">
    <citation type="submission" date="2016-10" db="EMBL/GenBank/DDBJ databases">
        <authorList>
            <person name="Varghese N."/>
            <person name="Submissions S."/>
        </authorList>
    </citation>
    <scope>NUCLEOTIDE SEQUENCE [LARGE SCALE GENOMIC DNA]</scope>
    <source>
        <strain evidence="3">SLH 33</strain>
    </source>
</reference>
<gene>
    <name evidence="2" type="ORF">SAMN04488587_1393</name>
</gene>
<feature type="transmembrane region" description="Helical" evidence="1">
    <location>
        <begin position="104"/>
        <end position="130"/>
    </location>
</feature>
<feature type="transmembrane region" description="Helical" evidence="1">
    <location>
        <begin position="150"/>
        <end position="177"/>
    </location>
</feature>
<dbReference type="Proteomes" id="UP000243338">
    <property type="component" value="Unassembled WGS sequence"/>
</dbReference>
<keyword evidence="1" id="KW-0812">Transmembrane</keyword>
<dbReference type="STRING" id="1353158.SAMN04488587_1393"/>
<dbReference type="EMBL" id="FOHQ01000003">
    <property type="protein sequence ID" value="SES87280.1"/>
    <property type="molecule type" value="Genomic_DNA"/>
</dbReference>
<keyword evidence="3" id="KW-1185">Reference proteome</keyword>
<evidence type="ECO:0000313" key="2">
    <source>
        <dbReference type="EMBL" id="SES87280.1"/>
    </source>
</evidence>
<proteinExistence type="predicted"/>
<dbReference type="AlphaFoldDB" id="A0A1I0A0T2"/>
<evidence type="ECO:0000256" key="1">
    <source>
        <dbReference type="SAM" id="Phobius"/>
    </source>
</evidence>
<evidence type="ECO:0000313" key="3">
    <source>
        <dbReference type="Proteomes" id="UP000243338"/>
    </source>
</evidence>
<feature type="transmembrane region" description="Helical" evidence="1">
    <location>
        <begin position="278"/>
        <end position="297"/>
    </location>
</feature>
<name>A0A1I0A0T2_9EURY</name>
<feature type="transmembrane region" description="Helical" evidence="1">
    <location>
        <begin position="214"/>
        <end position="234"/>
    </location>
</feature>
<keyword evidence="1" id="KW-0472">Membrane</keyword>
<feature type="transmembrane region" description="Helical" evidence="1">
    <location>
        <begin position="72"/>
        <end position="92"/>
    </location>
</feature>
<feature type="transmembrane region" description="Helical" evidence="1">
    <location>
        <begin position="255"/>
        <end position="272"/>
    </location>
</feature>
<accession>A0A1I0A0T2</accession>
<feature type="transmembrane region" description="Helical" evidence="1">
    <location>
        <begin position="49"/>
        <end position="66"/>
    </location>
</feature>
<keyword evidence="1" id="KW-1133">Transmembrane helix</keyword>
<feature type="transmembrane region" description="Helical" evidence="1">
    <location>
        <begin position="189"/>
        <end position="208"/>
    </location>
</feature>
<protein>
    <submittedName>
        <fullName evidence="2">Uncharacterized protein</fullName>
    </submittedName>
</protein>